<dbReference type="WBParaSite" id="DME_0000497701-mRNA-1">
    <property type="protein sequence ID" value="DME_0000497701-mRNA-1"/>
    <property type="gene ID" value="DME_0000497701"/>
</dbReference>
<accession>A0A0N4UCI1</accession>
<dbReference type="InterPro" id="IPR050869">
    <property type="entry name" value="H3K4_H4K5_MeTrfase"/>
</dbReference>
<dbReference type="EMBL" id="UYYG01001172">
    <property type="protein sequence ID" value="VDN58803.1"/>
    <property type="molecule type" value="Genomic_DNA"/>
</dbReference>
<evidence type="ECO:0000313" key="4">
    <source>
        <dbReference type="WBParaSite" id="DME_0000497701-mRNA-1"/>
    </source>
</evidence>
<dbReference type="Gene3D" id="1.25.40.10">
    <property type="entry name" value="Tetratricopeptide repeat domain"/>
    <property type="match status" value="1"/>
</dbReference>
<evidence type="ECO:0000313" key="3">
    <source>
        <dbReference type="Proteomes" id="UP000274756"/>
    </source>
</evidence>
<dbReference type="Proteomes" id="UP000038040">
    <property type="component" value="Unplaced"/>
</dbReference>
<gene>
    <name evidence="1" type="ORF">DME_LOCUS8776</name>
</gene>
<protein>
    <submittedName>
        <fullName evidence="4">SET domain-containing protein</fullName>
    </submittedName>
</protein>
<sequence>MSNRVNRWKYEYVSDIERDAEKLKVFISFQNILSEHIGPKNLTTELISLENFGKILINVFSLFNSELSPYGIGLYLGLSVLDHSCQPNAFVIFDGKKAILRSLSPDIDTLSDRVKISYIDLFDCTEDRQAKLLDIYFFTCRCSVCNDQQMDALAHSFRCSRCKDGYIGFNPKSSQLESCASCNIDKLSLALTDGIKLMDKVKKKAKQLDGSNYDERELISAIEIYHEAEKHFSSFNIPLCCLADSIAVKLIIAGNFDCAIGFVEKILPAFQKFCPYGYPSLAVQSYKLGKLLAQKECNINRAIIQLEQAVGMLKIAFGENHPNTVDALESILDMHLFLQQKCAHK</sequence>
<reference evidence="1 3" key="2">
    <citation type="submission" date="2018-11" db="EMBL/GenBank/DDBJ databases">
        <authorList>
            <consortium name="Pathogen Informatics"/>
        </authorList>
    </citation>
    <scope>NUCLEOTIDE SEQUENCE [LARGE SCALE GENOMIC DNA]</scope>
</reference>
<proteinExistence type="predicted"/>
<dbReference type="InterPro" id="IPR046341">
    <property type="entry name" value="SET_dom_sf"/>
</dbReference>
<dbReference type="GO" id="GO:0005634">
    <property type="term" value="C:nucleus"/>
    <property type="evidence" value="ECO:0007669"/>
    <property type="project" value="TreeGrafter"/>
</dbReference>
<dbReference type="STRING" id="318479.A0A0N4UCI1"/>
<dbReference type="PANTHER" id="PTHR12197:SF251">
    <property type="entry name" value="EG:BACR7C10.4 PROTEIN"/>
    <property type="match status" value="1"/>
</dbReference>
<dbReference type="PANTHER" id="PTHR12197">
    <property type="entry name" value="HISTONE-LYSINE N-METHYLTRANSFERASE SMYD"/>
    <property type="match status" value="1"/>
</dbReference>
<dbReference type="AlphaFoldDB" id="A0A0N4UCI1"/>
<evidence type="ECO:0000313" key="2">
    <source>
        <dbReference type="Proteomes" id="UP000038040"/>
    </source>
</evidence>
<dbReference type="Gene3D" id="2.170.270.10">
    <property type="entry name" value="SET domain"/>
    <property type="match status" value="1"/>
</dbReference>
<dbReference type="OrthoDB" id="265717at2759"/>
<evidence type="ECO:0000313" key="1">
    <source>
        <dbReference type="EMBL" id="VDN58803.1"/>
    </source>
</evidence>
<reference evidence="4" key="1">
    <citation type="submission" date="2017-02" db="UniProtKB">
        <authorList>
            <consortium name="WormBaseParasite"/>
        </authorList>
    </citation>
    <scope>IDENTIFICATION</scope>
</reference>
<organism evidence="2 4">
    <name type="scientific">Dracunculus medinensis</name>
    <name type="common">Guinea worm</name>
    <dbReference type="NCBI Taxonomy" id="318479"/>
    <lineage>
        <taxon>Eukaryota</taxon>
        <taxon>Metazoa</taxon>
        <taxon>Ecdysozoa</taxon>
        <taxon>Nematoda</taxon>
        <taxon>Chromadorea</taxon>
        <taxon>Rhabditida</taxon>
        <taxon>Spirurina</taxon>
        <taxon>Dracunculoidea</taxon>
        <taxon>Dracunculidae</taxon>
        <taxon>Dracunculus</taxon>
    </lineage>
</organism>
<dbReference type="SUPFAM" id="SSF82199">
    <property type="entry name" value="SET domain"/>
    <property type="match status" value="1"/>
</dbReference>
<name>A0A0N4UCI1_DRAME</name>
<dbReference type="InterPro" id="IPR011990">
    <property type="entry name" value="TPR-like_helical_dom_sf"/>
</dbReference>
<dbReference type="Proteomes" id="UP000274756">
    <property type="component" value="Unassembled WGS sequence"/>
</dbReference>
<keyword evidence="3" id="KW-1185">Reference proteome</keyword>